<gene>
    <name evidence="1" type="ORF">D3Z33_04345</name>
</gene>
<dbReference type="AlphaFoldDB" id="A0A845QVI5"/>
<keyword evidence="2" id="KW-1185">Reference proteome</keyword>
<name>A0A845QVI5_9CLOT</name>
<dbReference type="Proteomes" id="UP000467132">
    <property type="component" value="Unassembled WGS sequence"/>
</dbReference>
<proteinExistence type="predicted"/>
<accession>A0A845QVI5</accession>
<evidence type="ECO:0000313" key="2">
    <source>
        <dbReference type="Proteomes" id="UP000467132"/>
    </source>
</evidence>
<protein>
    <submittedName>
        <fullName evidence="1">Uncharacterized protein</fullName>
    </submittedName>
</protein>
<evidence type="ECO:0000313" key="1">
    <source>
        <dbReference type="EMBL" id="NBI06090.1"/>
    </source>
</evidence>
<comment type="caution">
    <text evidence="1">The sequence shown here is derived from an EMBL/GenBank/DDBJ whole genome shotgun (WGS) entry which is preliminary data.</text>
</comment>
<reference evidence="1 2" key="1">
    <citation type="submission" date="2018-08" db="EMBL/GenBank/DDBJ databases">
        <title>Murine metabolic-syndrome-specific gut microbial biobank.</title>
        <authorList>
            <person name="Liu C."/>
        </authorList>
    </citation>
    <scope>NUCLEOTIDE SEQUENCE [LARGE SCALE GENOMIC DNA]</scope>
    <source>
        <strain evidence="1 2">583</strain>
    </source>
</reference>
<organism evidence="1 2">
    <name type="scientific">Senegalia massiliensis</name>
    <dbReference type="NCBI Taxonomy" id="1720316"/>
    <lineage>
        <taxon>Bacteria</taxon>
        <taxon>Bacillati</taxon>
        <taxon>Bacillota</taxon>
        <taxon>Clostridia</taxon>
        <taxon>Eubacteriales</taxon>
        <taxon>Clostridiaceae</taxon>
        <taxon>Senegalia</taxon>
    </lineage>
</organism>
<dbReference type="RefSeq" id="WP_160196585.1">
    <property type="nucleotide sequence ID" value="NZ_QXXA01000005.1"/>
</dbReference>
<dbReference type="EMBL" id="QXXA01000005">
    <property type="protein sequence ID" value="NBI06090.1"/>
    <property type="molecule type" value="Genomic_DNA"/>
</dbReference>
<sequence length="123" mass="14786">MRKLKVLQLTDMKDVKSKSYCKQFKIFLSTDGYKDEQYYLTKNNIIIDIDDNIDESLFKEVIIAGAKVRTMYYVIDNEYSSHCKLKRFQHFKYEEIKEYNKEKGVLFKNPNIAKEYEKSLLEL</sequence>